<dbReference type="EMBL" id="FR916530">
    <property type="protein sequence ID" value="CDQ93987.1"/>
    <property type="molecule type" value="Genomic_DNA"/>
</dbReference>
<dbReference type="InterPro" id="IPR036322">
    <property type="entry name" value="WD40_repeat_dom_sf"/>
</dbReference>
<protein>
    <submittedName>
        <fullName evidence="1">Uncharacterized protein</fullName>
    </submittedName>
</protein>
<dbReference type="SUPFAM" id="SSF50978">
    <property type="entry name" value="WD40 repeat-like"/>
    <property type="match status" value="1"/>
</dbReference>
<organism evidence="1 2">
    <name type="scientific">Oncorhynchus mykiss</name>
    <name type="common">Rainbow trout</name>
    <name type="synonym">Salmo gairdneri</name>
    <dbReference type="NCBI Taxonomy" id="8022"/>
    <lineage>
        <taxon>Eukaryota</taxon>
        <taxon>Metazoa</taxon>
        <taxon>Chordata</taxon>
        <taxon>Craniata</taxon>
        <taxon>Vertebrata</taxon>
        <taxon>Euteleostomi</taxon>
        <taxon>Actinopterygii</taxon>
        <taxon>Neopterygii</taxon>
        <taxon>Teleostei</taxon>
        <taxon>Protacanthopterygii</taxon>
        <taxon>Salmoniformes</taxon>
        <taxon>Salmonidae</taxon>
        <taxon>Salmoninae</taxon>
        <taxon>Oncorhynchus</taxon>
    </lineage>
</organism>
<dbReference type="STRING" id="8022.A0A060YQY2"/>
<dbReference type="Gene3D" id="2.130.10.10">
    <property type="entry name" value="YVTN repeat-like/Quinoprotein amine dehydrogenase"/>
    <property type="match status" value="1"/>
</dbReference>
<sequence length="206" mass="22571">MEKRMHLSLSKGSKLLVWDLGGGDCDVIKSTGDIQLKRASSDKADETDSPDALSSLQFVSDTVFLACACNGDLYVGDTRKPSALQQTPEREPNGVWTCSHQTHPPHGSPPPAKCLCLILGNLRAPLSKAQLDVQRKTTDNDFLKVTWAPALDNCLAVSGFDGMVQIYNTASWRPELVEFQPIFVHRGHMMTEDQFDTSSAVVTTHV</sequence>
<accession>A0A060YQY2</accession>
<dbReference type="GO" id="GO:0031122">
    <property type="term" value="P:cytoplasmic microtubule organization"/>
    <property type="evidence" value="ECO:0007669"/>
    <property type="project" value="TreeGrafter"/>
</dbReference>
<evidence type="ECO:0000313" key="2">
    <source>
        <dbReference type="Proteomes" id="UP000193380"/>
    </source>
</evidence>
<dbReference type="AlphaFoldDB" id="A0A060YQY2"/>
<gene>
    <name evidence="1" type="ORF">GSONMT00052839001</name>
</gene>
<reference evidence="1" key="2">
    <citation type="submission" date="2014-03" db="EMBL/GenBank/DDBJ databases">
        <authorList>
            <person name="Genoscope - CEA"/>
        </authorList>
    </citation>
    <scope>NUCLEOTIDE SEQUENCE</scope>
</reference>
<name>A0A060YQY2_ONCMY</name>
<dbReference type="InterPro" id="IPR015943">
    <property type="entry name" value="WD40/YVTN_repeat-like_dom_sf"/>
</dbReference>
<proteinExistence type="predicted"/>
<evidence type="ECO:0000313" key="1">
    <source>
        <dbReference type="EMBL" id="CDQ93987.1"/>
    </source>
</evidence>
<reference evidence="1" key="1">
    <citation type="journal article" date="2014" name="Nat. Commun.">
        <title>The rainbow trout genome provides novel insights into evolution after whole-genome duplication in vertebrates.</title>
        <authorList>
            <person name="Berthelot C."/>
            <person name="Brunet F."/>
            <person name="Chalopin D."/>
            <person name="Juanchich A."/>
            <person name="Bernard M."/>
            <person name="Noel B."/>
            <person name="Bento P."/>
            <person name="Da Silva C."/>
            <person name="Labadie K."/>
            <person name="Alberti A."/>
            <person name="Aury J.M."/>
            <person name="Louis A."/>
            <person name="Dehais P."/>
            <person name="Bardou P."/>
            <person name="Montfort J."/>
            <person name="Klopp C."/>
            <person name="Cabau C."/>
            <person name="Gaspin C."/>
            <person name="Thorgaard G.H."/>
            <person name="Boussaha M."/>
            <person name="Quillet E."/>
            <person name="Guyomard R."/>
            <person name="Galiana D."/>
            <person name="Bobe J."/>
            <person name="Volff J.N."/>
            <person name="Genet C."/>
            <person name="Wincker P."/>
            <person name="Jaillon O."/>
            <person name="Roest Crollius H."/>
            <person name="Guiguen Y."/>
        </authorList>
    </citation>
    <scope>NUCLEOTIDE SEQUENCE [LARGE SCALE GENOMIC DNA]</scope>
</reference>
<dbReference type="GO" id="GO:0005829">
    <property type="term" value="C:cytosol"/>
    <property type="evidence" value="ECO:0007669"/>
    <property type="project" value="TreeGrafter"/>
</dbReference>
<dbReference type="PaxDb" id="8022-A0A060YQY2"/>
<dbReference type="InterPro" id="IPR042795">
    <property type="entry name" value="Wdr73"/>
</dbReference>
<dbReference type="Proteomes" id="UP000193380">
    <property type="component" value="Unassembled WGS sequence"/>
</dbReference>
<dbReference type="PANTHER" id="PTHR46947:SF1">
    <property type="entry name" value="WD REPEAT-CONTAINING PROTEIN 73"/>
    <property type="match status" value="1"/>
</dbReference>
<dbReference type="GO" id="GO:0000922">
    <property type="term" value="C:spindle pole"/>
    <property type="evidence" value="ECO:0007669"/>
    <property type="project" value="TreeGrafter"/>
</dbReference>
<dbReference type="PANTHER" id="PTHR46947">
    <property type="entry name" value="WD REPEAT-CONTAINING PROTEIN 73"/>
    <property type="match status" value="1"/>
</dbReference>